<dbReference type="GO" id="GO:0008237">
    <property type="term" value="F:metallopeptidase activity"/>
    <property type="evidence" value="ECO:0007669"/>
    <property type="project" value="UniProtKB-KW"/>
</dbReference>
<accession>A0ABT9H0N7</accession>
<dbReference type="Gene3D" id="3.40.390.10">
    <property type="entry name" value="Collagenase (Catalytic Domain)"/>
    <property type="match status" value="1"/>
</dbReference>
<dbReference type="EMBL" id="JAUZVZ010000015">
    <property type="protein sequence ID" value="MDP4536877.1"/>
    <property type="molecule type" value="Genomic_DNA"/>
</dbReference>
<dbReference type="CDD" id="cd04276">
    <property type="entry name" value="ZnMc_MMP_like_2"/>
    <property type="match status" value="1"/>
</dbReference>
<dbReference type="PROSITE" id="PS51257">
    <property type="entry name" value="PROKAR_LIPOPROTEIN"/>
    <property type="match status" value="1"/>
</dbReference>
<protein>
    <submittedName>
        <fullName evidence="3">Zinc-dependent metalloprotease</fullName>
    </submittedName>
</protein>
<proteinExistence type="predicted"/>
<gene>
    <name evidence="3" type="ORF">Q3O60_11805</name>
</gene>
<comment type="caution">
    <text evidence="3">The sequence shown here is derived from an EMBL/GenBank/DDBJ whole genome shotgun (WGS) entry which is preliminary data.</text>
</comment>
<evidence type="ECO:0000259" key="2">
    <source>
        <dbReference type="Pfam" id="PF17148"/>
    </source>
</evidence>
<dbReference type="Proteomes" id="UP001231616">
    <property type="component" value="Unassembled WGS sequence"/>
</dbReference>
<keyword evidence="3" id="KW-0378">Hydrolase</keyword>
<name>A0ABT9H0N7_9GAMM</name>
<evidence type="ECO:0000313" key="4">
    <source>
        <dbReference type="Proteomes" id="UP001231616"/>
    </source>
</evidence>
<evidence type="ECO:0000313" key="3">
    <source>
        <dbReference type="EMBL" id="MDP4536877.1"/>
    </source>
</evidence>
<keyword evidence="4" id="KW-1185">Reference proteome</keyword>
<reference evidence="3 4" key="1">
    <citation type="submission" date="2023-08" db="EMBL/GenBank/DDBJ databases">
        <authorList>
            <person name="Joshi A."/>
            <person name="Thite S."/>
        </authorList>
    </citation>
    <scope>NUCLEOTIDE SEQUENCE [LARGE SCALE GENOMIC DNA]</scope>
    <source>
        <strain evidence="3 4">AC40</strain>
    </source>
</reference>
<feature type="domain" description="DUF5117" evidence="2">
    <location>
        <begin position="92"/>
        <end position="284"/>
    </location>
</feature>
<dbReference type="PANTHER" id="PTHR38478:SF1">
    <property type="entry name" value="ZINC DEPENDENT METALLOPROTEASE DOMAIN LIPOPROTEIN"/>
    <property type="match status" value="1"/>
</dbReference>
<sequence>MSSRLLLHKMWPLQWLLYGCFFWLTIASVHASMSSISAFTQDMEQQQGYYDFFYDPSQDKVFLQVPLEPSPFIFQSSLPRGIGSNDLGLDRGQLGKTRLAEFRVHGPRVLLTEKNTRYLALTDNEAERKSVQEAFAESVLFGFDVVARDQQAVLIDYTPFLYTDIHQIQARLKQLNEGDFKPDVSRSALWPDRMKSFPRNTELEARVTFVGSGAGQYVRSVTPEPTAITVHLHHSLIQLPDDEYQPRAFHPNSGYYANGFQNYAAPLQSSMAHRFINRHRLEKKDPTAELSEPVQPIVYYLDPGVPEPVRTALLDGARWWNDAFTAIGYKDAFIVKDLPADADPMDVRYNIIQWVHRATRGWSYGYSVADPRTGEILKGHVSLGSLRVRQDMLIAQGLLAPFADGKDSTRLLADIETMALNRIRQLSAHEIGHTLGIAHNFAANAQNRTSVMDYPHPLVSMNDEGEIHLNQAYSSGMGSWDKFAVAYGYSEFASKEQEQAGLTALLQQARQQNYDFISDRDARPIGGAHPTAHLWDNGADAEVELQRLITVRQKVLAEFGLNNLADGQPLDQLEHLLVPMYLLHRFQAEAAVKLIGGMHYRYYVKGEGDSNYRPVEASRQNAALSALLQTLNTDFLQLPAQVQQLLVPKAYGSANSREDFQSRMGLIQDPITMAEASAQHSLQLILHPERLNRLRWQHQQDNVIPSPRILAAKLSESTLHPLRSQDDAISQRVAYLALLQLAMVSRDSNTAPEVRAQLEAQLQENAAWLQRHSRRATDSDYFSYLNKRIEHFLTQGEWLDDFTPVQMPPGSPI</sequence>
<feature type="domain" description="EcxA zinc-binding" evidence="1">
    <location>
        <begin position="416"/>
        <end position="707"/>
    </location>
</feature>
<dbReference type="InterPro" id="IPR033413">
    <property type="entry name" value="DUF5117"/>
</dbReference>
<dbReference type="InterPro" id="IPR034032">
    <property type="entry name" value="Zn_MMP-like_bac"/>
</dbReference>
<dbReference type="InterPro" id="IPR032534">
    <property type="entry name" value="EcxA_zinc-bd"/>
</dbReference>
<evidence type="ECO:0000259" key="1">
    <source>
        <dbReference type="Pfam" id="PF16313"/>
    </source>
</evidence>
<dbReference type="Pfam" id="PF17148">
    <property type="entry name" value="DUF5117"/>
    <property type="match status" value="1"/>
</dbReference>
<dbReference type="Pfam" id="PF16313">
    <property type="entry name" value="DUF4953"/>
    <property type="match status" value="1"/>
</dbReference>
<dbReference type="PANTHER" id="PTHR38478">
    <property type="entry name" value="PEPTIDASE M1A AND M12B"/>
    <property type="match status" value="1"/>
</dbReference>
<dbReference type="SUPFAM" id="SSF55486">
    <property type="entry name" value="Metalloproteases ('zincins'), catalytic domain"/>
    <property type="match status" value="1"/>
</dbReference>
<keyword evidence="3" id="KW-0482">Metalloprotease</keyword>
<dbReference type="RefSeq" id="WP_305894140.1">
    <property type="nucleotide sequence ID" value="NZ_JAUZVZ010000015.1"/>
</dbReference>
<keyword evidence="3" id="KW-0645">Protease</keyword>
<dbReference type="InterPro" id="IPR024079">
    <property type="entry name" value="MetalloPept_cat_dom_sf"/>
</dbReference>
<organism evidence="3 4">
    <name type="scientific">Alkalimonas collagenimarina</name>
    <dbReference type="NCBI Taxonomy" id="400390"/>
    <lineage>
        <taxon>Bacteria</taxon>
        <taxon>Pseudomonadati</taxon>
        <taxon>Pseudomonadota</taxon>
        <taxon>Gammaproteobacteria</taxon>
        <taxon>Alkalimonas</taxon>
    </lineage>
</organism>